<comment type="catalytic activity">
    <reaction evidence="7 10">
        <text>Hydrolysis of (1-&gt;2)-alpha-D-(4-O-methyl)glucuronosyl links in the main chain of hardwood xylans.</text>
        <dbReference type="EC" id="3.2.1.131"/>
    </reaction>
</comment>
<dbReference type="Pfam" id="PF07488">
    <property type="entry name" value="Glyco_hydro_67M"/>
    <property type="match status" value="1"/>
</dbReference>
<evidence type="ECO:0000256" key="6">
    <source>
        <dbReference type="ARBA" id="ARBA00023326"/>
    </source>
</evidence>
<feature type="active site" description="Proton donor" evidence="9">
    <location>
        <position position="327"/>
    </location>
</feature>
<feature type="domain" description="Alpha glucuronidase N-terminal" evidence="11">
    <location>
        <begin position="48"/>
        <end position="166"/>
    </location>
</feature>
<dbReference type="GO" id="GO:0046559">
    <property type="term" value="F:alpha-glucuronidase activity"/>
    <property type="evidence" value="ECO:0007669"/>
    <property type="project" value="InterPro"/>
</dbReference>
<dbReference type="InterPro" id="IPR037054">
    <property type="entry name" value="A-glucoronidase_C_sf"/>
</dbReference>
<dbReference type="GO" id="GO:0005576">
    <property type="term" value="C:extracellular region"/>
    <property type="evidence" value="ECO:0007669"/>
    <property type="project" value="InterPro"/>
</dbReference>
<evidence type="ECO:0000259" key="12">
    <source>
        <dbReference type="Pfam" id="PF07477"/>
    </source>
</evidence>
<dbReference type="Proteomes" id="UP000315949">
    <property type="component" value="Unassembled WGS sequence"/>
</dbReference>
<organism evidence="14 15">
    <name type="scientific">Luteimonas wenzhouensis</name>
    <dbReference type="NCBI Taxonomy" id="2599615"/>
    <lineage>
        <taxon>Bacteria</taxon>
        <taxon>Pseudomonadati</taxon>
        <taxon>Pseudomonadota</taxon>
        <taxon>Gammaproteobacteria</taxon>
        <taxon>Lysobacterales</taxon>
        <taxon>Lysobacteraceae</taxon>
        <taxon>Luteimonas</taxon>
    </lineage>
</organism>
<evidence type="ECO:0000256" key="9">
    <source>
        <dbReference type="PIRSR" id="PIRSR029900-1"/>
    </source>
</evidence>
<sequence length="738" mass="82135">MLHTTVNGRQHPRPGTGGRFGRWLRRMSVALLALALLPVAQAEDGYELWLRYRPLEAGQQLRYRPHLAQLVAPASTPTQRVAREELLRGLGGLLGQAPAVADAPSAAGAVLVGTPASLPALAGLGLDLEGLGDEGYLIRSVELDGRPATVVAANSDVGALYGSFHLLRLLQTRQPLDALDLRQAPKVKLRVLNHWDDLDRYVERGYSGQSIWNWHLLPDWLDPRYTDYARANASIGINGAVLNNVNANAQILTPMYLAKVAALAGVLRPYGIRVYLSARFSAPMEIGGMDTADPLDPAVQRWWKDKAAEIYARIPDFGGFLVKANSEGQPGPQDFGRTHADGANMLAEVLAPHGGVVMWRAFVYSHEEPDDRHKQAYTEFVPLDGSFRDNVLVQVKNGAIDFQPREPFHPLFGAMPKTPLMMEFQITKEYLGFATHLVYLGPMYEEVLRADTHAAGPGSTVAKVVDGSLDGHAISGIAGVANIGTDRNWSGSHFDQANWYVFGRLAWDPYLDSRTVAEEWVRMTFSADPAFVEPVVAMMMGSHQAAVDYMTPLGLHHLMGRGHHYGPGPWVEGGPRADWTSVYYHRATREGIGFDRTTSGSDAVSQYAPPVAEVFNDPERVPEDFLLWFHHRPWTSRVSSGRSLWDELVHRYSRGVAQVEWMQRTWDGLRGHVDAERHHQIERFLAIQRKEAQWWRDASIAYFQTFSRLPLPEGEAPPEHPLEYYKALEFPHAPGDTQ</sequence>
<dbReference type="EC" id="3.2.1.131" evidence="10"/>
<dbReference type="InterPro" id="IPR011099">
    <property type="entry name" value="Glyco_hydro_67_C"/>
</dbReference>
<dbReference type="EMBL" id="VOHE01000002">
    <property type="protein sequence ID" value="TWT20694.1"/>
    <property type="molecule type" value="Genomic_DNA"/>
</dbReference>
<evidence type="ECO:0000256" key="5">
    <source>
        <dbReference type="ARBA" id="ARBA00023295"/>
    </source>
</evidence>
<feature type="active site" description="Proton acceptor" evidence="9">
    <location>
        <position position="401"/>
    </location>
</feature>
<proteinExistence type="inferred from homology"/>
<evidence type="ECO:0000313" key="14">
    <source>
        <dbReference type="EMBL" id="TWT20694.1"/>
    </source>
</evidence>
<feature type="domain" description="Glycosyl hydrolase family 67 catalytic" evidence="13">
    <location>
        <begin position="170"/>
        <end position="489"/>
    </location>
</feature>
<dbReference type="PANTHER" id="PTHR39207">
    <property type="entry name" value="ALPHA-GLUCURONIDASE A"/>
    <property type="match status" value="1"/>
</dbReference>
<dbReference type="InterPro" id="IPR011100">
    <property type="entry name" value="Glyco_hydro_67_cat"/>
</dbReference>
<keyword evidence="3 8" id="KW-0378">Hydrolase</keyword>
<dbReference type="InterPro" id="IPR029018">
    <property type="entry name" value="Hex-like_dom2"/>
</dbReference>
<feature type="active site" description="Proton acceptor" evidence="9">
    <location>
        <position position="429"/>
    </location>
</feature>
<dbReference type="AlphaFoldDB" id="A0A5C5U439"/>
<name>A0A5C5U439_9GAMM</name>
<dbReference type="PANTHER" id="PTHR39207:SF1">
    <property type="entry name" value="ALPHA-GLUCURONIDASE A"/>
    <property type="match status" value="1"/>
</dbReference>
<dbReference type="Gene3D" id="3.30.379.10">
    <property type="entry name" value="Chitobiase/beta-hexosaminidase domain 2-like"/>
    <property type="match status" value="1"/>
</dbReference>
<dbReference type="FunFam" id="3.20.20.80:FF:000096">
    <property type="entry name" value="Xylan alpha-1,2-glucuronidase"/>
    <property type="match status" value="1"/>
</dbReference>
<evidence type="ECO:0000259" key="11">
    <source>
        <dbReference type="Pfam" id="PF03648"/>
    </source>
</evidence>
<evidence type="ECO:0000256" key="1">
    <source>
        <dbReference type="ARBA" id="ARBA00008833"/>
    </source>
</evidence>
<feature type="domain" description="Glycosyl hydrolase family 67 C-terminal" evidence="12">
    <location>
        <begin position="491"/>
        <end position="714"/>
    </location>
</feature>
<evidence type="ECO:0000256" key="2">
    <source>
        <dbReference type="ARBA" id="ARBA00022651"/>
    </source>
</evidence>
<dbReference type="Gene3D" id="3.90.1330.10">
    <property type="entry name" value="Alpha-glucuronidase, C-terminal domain"/>
    <property type="match status" value="1"/>
</dbReference>
<keyword evidence="2 8" id="KW-0858">Xylan degradation</keyword>
<dbReference type="SUPFAM" id="SSF51445">
    <property type="entry name" value="(Trans)glycosidases"/>
    <property type="match status" value="1"/>
</dbReference>
<dbReference type="PIRSF" id="PIRSF029900">
    <property type="entry name" value="Alpha-glucuronds"/>
    <property type="match status" value="1"/>
</dbReference>
<evidence type="ECO:0000313" key="15">
    <source>
        <dbReference type="Proteomes" id="UP000315949"/>
    </source>
</evidence>
<evidence type="ECO:0000256" key="7">
    <source>
        <dbReference type="ARBA" id="ARBA00052795"/>
    </source>
</evidence>
<dbReference type="InterPro" id="IPR017853">
    <property type="entry name" value="GH"/>
</dbReference>
<accession>A0A5C5U439</accession>
<dbReference type="Pfam" id="PF07477">
    <property type="entry name" value="Glyco_hydro_67C"/>
    <property type="match status" value="1"/>
</dbReference>
<keyword evidence="15" id="KW-1185">Reference proteome</keyword>
<keyword evidence="6 10" id="KW-0624">Polysaccharide degradation</keyword>
<dbReference type="SUPFAM" id="SSF55545">
    <property type="entry name" value="beta-N-acetylhexosaminidase-like domain"/>
    <property type="match status" value="1"/>
</dbReference>
<dbReference type="InterPro" id="IPR005154">
    <property type="entry name" value="Glyco_hydro_67_aGlcAse_N"/>
</dbReference>
<dbReference type="InterPro" id="IPR011395">
    <property type="entry name" value="Glyco_hydro_67_aGlcAse"/>
</dbReference>
<evidence type="ECO:0000256" key="3">
    <source>
        <dbReference type="ARBA" id="ARBA00022801"/>
    </source>
</evidence>
<dbReference type="Pfam" id="PF03648">
    <property type="entry name" value="Glyco_hydro_67N"/>
    <property type="match status" value="1"/>
</dbReference>
<dbReference type="Gene3D" id="3.20.20.80">
    <property type="entry name" value="Glycosidases"/>
    <property type="match status" value="1"/>
</dbReference>
<comment type="caution">
    <text evidence="14">The sequence shown here is derived from an EMBL/GenBank/DDBJ whole genome shotgun (WGS) entry which is preliminary data.</text>
</comment>
<dbReference type="GO" id="GO:2000886">
    <property type="term" value="P:glucuronoxylan catabolic process"/>
    <property type="evidence" value="ECO:0007669"/>
    <property type="project" value="UniProtKB-ARBA"/>
</dbReference>
<keyword evidence="5 8" id="KW-0326">Glycosidase</keyword>
<reference evidence="14 15" key="1">
    <citation type="submission" date="2019-07" db="EMBL/GenBank/DDBJ databases">
        <title>Luteimonas sp. YD-1 nov., isolated from acidic soil.</title>
        <authorList>
            <person name="Zhou J."/>
        </authorList>
    </citation>
    <scope>NUCLEOTIDE SEQUENCE [LARGE SCALE GENOMIC DNA]</scope>
    <source>
        <strain evidence="14 15">YD-1</strain>
    </source>
</reference>
<gene>
    <name evidence="14" type="ORF">FQY79_05050</name>
</gene>
<evidence type="ECO:0000256" key="4">
    <source>
        <dbReference type="ARBA" id="ARBA00023277"/>
    </source>
</evidence>
<evidence type="ECO:0000256" key="10">
    <source>
        <dbReference type="RuleBase" id="RU361198"/>
    </source>
</evidence>
<evidence type="ECO:0000256" key="8">
    <source>
        <dbReference type="PIRNR" id="PIRNR029900"/>
    </source>
</evidence>
<evidence type="ECO:0000259" key="13">
    <source>
        <dbReference type="Pfam" id="PF07488"/>
    </source>
</evidence>
<dbReference type="GO" id="GO:0033939">
    <property type="term" value="F:xylan alpha-1,2-glucuronosidase activity"/>
    <property type="evidence" value="ECO:0007669"/>
    <property type="project" value="UniProtKB-EC"/>
</dbReference>
<comment type="subunit">
    <text evidence="10">Homodimer.</text>
</comment>
<comment type="similarity">
    <text evidence="1 8 10">Belongs to the glycosyl hydrolase 67 family.</text>
</comment>
<protein>
    <recommendedName>
        <fullName evidence="10">Xylan alpha-1,2-glucuronidase</fullName>
        <ecNumber evidence="10">3.2.1.131</ecNumber>
    </recommendedName>
</protein>
<dbReference type="OrthoDB" id="339499at2"/>
<keyword evidence="4 10" id="KW-0119">Carbohydrate metabolism</keyword>